<dbReference type="EMBL" id="FRAN01000002">
    <property type="protein sequence ID" value="SHK47886.1"/>
    <property type="molecule type" value="Genomic_DNA"/>
</dbReference>
<evidence type="ECO:0008006" key="5">
    <source>
        <dbReference type="Google" id="ProtNLM"/>
    </source>
</evidence>
<evidence type="ECO:0000313" key="1">
    <source>
        <dbReference type="EMBL" id="EFW93204.1"/>
    </source>
</evidence>
<keyword evidence="4" id="KW-1185">Reference proteome</keyword>
<dbReference type="RefSeq" id="WP_007977656.1">
    <property type="nucleotide sequence ID" value="NZ_AEMG01000004.1"/>
</dbReference>
<reference evidence="2" key="3">
    <citation type="submission" date="2016-11" db="EMBL/GenBank/DDBJ databases">
        <authorList>
            <person name="Jaros S."/>
            <person name="Januszkiewicz K."/>
            <person name="Wedrychowicz H."/>
        </authorList>
    </citation>
    <scope>NUCLEOTIDE SEQUENCE [LARGE SCALE GENOMIC DNA]</scope>
    <source>
        <strain evidence="2">DX253</strain>
    </source>
</reference>
<accession>E7QQE0</accession>
<name>E7QQE0_HALPU</name>
<sequence>MRRRALLGAVGTSVTAGCLGDVLHLSRGESRFSIENDPVPADFPATLSARLLSDETAAHPPRIRIDFEYTGDEPRTVRFNYPGPFADTLAAGPDGSKLVLEYEAETSSRHDGCWWATPSTGRGAAEHRRFSSGDEAHVEWEVLTHEESDTCYPSGRYHFVDRYYVDGGTYEWGFQLRIR</sequence>
<dbReference type="PROSITE" id="PS51257">
    <property type="entry name" value="PROKAR_LIPOPROTEIN"/>
    <property type="match status" value="1"/>
</dbReference>
<dbReference type="AlphaFoldDB" id="E7QQE0"/>
<dbReference type="PATRIC" id="fig|797209.4.peg.1002"/>
<evidence type="ECO:0000313" key="3">
    <source>
        <dbReference type="Proteomes" id="UP000003751"/>
    </source>
</evidence>
<reference evidence="4" key="2">
    <citation type="submission" date="2016-11" db="EMBL/GenBank/DDBJ databases">
        <authorList>
            <person name="Varghese N."/>
            <person name="Submissions S."/>
        </authorList>
    </citation>
    <scope>NUCLEOTIDE SEQUENCE [LARGE SCALE GENOMIC DNA]</scope>
    <source>
        <strain evidence="4">DX253</strain>
    </source>
</reference>
<dbReference type="Proteomes" id="UP000003751">
    <property type="component" value="Unassembled WGS sequence"/>
</dbReference>
<dbReference type="Proteomes" id="UP000184203">
    <property type="component" value="Unassembled WGS sequence"/>
</dbReference>
<proteinExistence type="predicted"/>
<organism evidence="1 3">
    <name type="scientific">Haladaptatus paucihalophilus DX253</name>
    <dbReference type="NCBI Taxonomy" id="797209"/>
    <lineage>
        <taxon>Archaea</taxon>
        <taxon>Methanobacteriati</taxon>
        <taxon>Methanobacteriota</taxon>
        <taxon>Stenosarchaea group</taxon>
        <taxon>Halobacteria</taxon>
        <taxon>Halobacteriales</taxon>
        <taxon>Haladaptataceae</taxon>
        <taxon>Haladaptatus</taxon>
    </lineage>
</organism>
<dbReference type="OrthoDB" id="206507at2157"/>
<dbReference type="eggNOG" id="arCOG09074">
    <property type="taxonomic scope" value="Archaea"/>
</dbReference>
<dbReference type="STRING" id="797209.GCA_000376445_01125"/>
<reference evidence="1 3" key="1">
    <citation type="journal article" date="2014" name="ISME J.">
        <title>Trehalose/2-sulfotrehalose biosynthesis and glycine-betaine uptake are widely spread mechanisms for osmoadaptation in the Halobacteriales.</title>
        <authorList>
            <person name="Youssef N.H."/>
            <person name="Savage-Ashlock K.N."/>
            <person name="McCully A.L."/>
            <person name="Luedtke B."/>
            <person name="Shaw E.I."/>
            <person name="Hoff W.D."/>
            <person name="Elshahed M.S."/>
        </authorList>
    </citation>
    <scope>NUCLEOTIDE SEQUENCE [LARGE SCALE GENOMIC DNA]</scope>
    <source>
        <strain evidence="1 3">DX253</strain>
    </source>
</reference>
<gene>
    <name evidence="2" type="ORF">SAMN05444342_1394</name>
    <name evidence="1" type="ORF">ZOD2009_05052</name>
</gene>
<dbReference type="EMBL" id="AEMG01000004">
    <property type="protein sequence ID" value="EFW93204.1"/>
    <property type="molecule type" value="Genomic_DNA"/>
</dbReference>
<evidence type="ECO:0000313" key="4">
    <source>
        <dbReference type="Proteomes" id="UP000184203"/>
    </source>
</evidence>
<protein>
    <recommendedName>
        <fullName evidence="5">Lipoprotein</fullName>
    </recommendedName>
</protein>
<evidence type="ECO:0000313" key="2">
    <source>
        <dbReference type="EMBL" id="SHK47886.1"/>
    </source>
</evidence>